<evidence type="ECO:0000256" key="3">
    <source>
        <dbReference type="ARBA" id="ARBA00022475"/>
    </source>
</evidence>
<evidence type="ECO:0000256" key="8">
    <source>
        <dbReference type="SAM" id="Phobius"/>
    </source>
</evidence>
<name>A0A0R1S0B9_9LACO</name>
<dbReference type="GO" id="GO:0005886">
    <property type="term" value="C:plasma membrane"/>
    <property type="evidence" value="ECO:0007669"/>
    <property type="project" value="UniProtKB-SubCell"/>
</dbReference>
<evidence type="ECO:0000256" key="7">
    <source>
        <dbReference type="SAM" id="Coils"/>
    </source>
</evidence>
<evidence type="ECO:0000256" key="1">
    <source>
        <dbReference type="ARBA" id="ARBA00004651"/>
    </source>
</evidence>
<organism evidence="9 10">
    <name type="scientific">Latilactobacillus fuchuensis DSM 14340 = JCM 11249</name>
    <dbReference type="NCBI Taxonomy" id="1423747"/>
    <lineage>
        <taxon>Bacteria</taxon>
        <taxon>Bacillati</taxon>
        <taxon>Bacillota</taxon>
        <taxon>Bacilli</taxon>
        <taxon>Lactobacillales</taxon>
        <taxon>Lactobacillaceae</taxon>
        <taxon>Latilactobacillus</taxon>
    </lineage>
</organism>
<dbReference type="AlphaFoldDB" id="A0A0R1S0B9"/>
<keyword evidence="3" id="KW-1003">Cell membrane</keyword>
<dbReference type="NCBIfam" id="TIGR03929">
    <property type="entry name" value="T7_esaA_Nterm"/>
    <property type="match status" value="1"/>
</dbReference>
<accession>A0A0R1S0B9</accession>
<dbReference type="PATRIC" id="fig|1423747.3.peg.1726"/>
<protein>
    <recommendedName>
        <fullName evidence="11">Type VII secretion protein EsaA</fullName>
    </recommendedName>
</protein>
<proteinExistence type="inferred from homology"/>
<reference evidence="9 10" key="1">
    <citation type="journal article" date="2015" name="Genome Announc.">
        <title>Expanding the biotechnology potential of lactobacilli through comparative genomics of 213 strains and associated genera.</title>
        <authorList>
            <person name="Sun Z."/>
            <person name="Harris H.M."/>
            <person name="McCann A."/>
            <person name="Guo C."/>
            <person name="Argimon S."/>
            <person name="Zhang W."/>
            <person name="Yang X."/>
            <person name="Jeffery I.B."/>
            <person name="Cooney J.C."/>
            <person name="Kagawa T.F."/>
            <person name="Liu W."/>
            <person name="Song Y."/>
            <person name="Salvetti E."/>
            <person name="Wrobel A."/>
            <person name="Rasinkangas P."/>
            <person name="Parkhill J."/>
            <person name="Rea M.C."/>
            <person name="O'Sullivan O."/>
            <person name="Ritari J."/>
            <person name="Douillard F.P."/>
            <person name="Paul Ross R."/>
            <person name="Yang R."/>
            <person name="Briner A.E."/>
            <person name="Felis G.E."/>
            <person name="de Vos W.M."/>
            <person name="Barrangou R."/>
            <person name="Klaenhammer T.R."/>
            <person name="Caufield P.W."/>
            <person name="Cui Y."/>
            <person name="Zhang H."/>
            <person name="O'Toole P.W."/>
        </authorList>
    </citation>
    <scope>NUCLEOTIDE SEQUENCE [LARGE SCALE GENOMIC DNA]</scope>
    <source>
        <strain evidence="9 10">DSM 14340</strain>
    </source>
</reference>
<gene>
    <name evidence="9" type="ORF">FC69_GL001698</name>
</gene>
<keyword evidence="7" id="KW-0175">Coiled coil</keyword>
<dbReference type="STRING" id="1423747.FC69_GL001698"/>
<dbReference type="RefSeq" id="WP_025083824.1">
    <property type="nucleotide sequence ID" value="NZ_AZEX01000049.1"/>
</dbReference>
<evidence type="ECO:0000313" key="10">
    <source>
        <dbReference type="Proteomes" id="UP000051264"/>
    </source>
</evidence>
<dbReference type="InterPro" id="IPR023838">
    <property type="entry name" value="T7SS_EsaA"/>
</dbReference>
<evidence type="ECO:0000256" key="2">
    <source>
        <dbReference type="ARBA" id="ARBA00008338"/>
    </source>
</evidence>
<dbReference type="eggNOG" id="COG1511">
    <property type="taxonomic scope" value="Bacteria"/>
</dbReference>
<dbReference type="Proteomes" id="UP000051264">
    <property type="component" value="Unassembled WGS sequence"/>
</dbReference>
<dbReference type="EMBL" id="AZEX01000049">
    <property type="protein sequence ID" value="KRL59363.1"/>
    <property type="molecule type" value="Genomic_DNA"/>
</dbReference>
<keyword evidence="5 8" id="KW-1133">Transmembrane helix</keyword>
<evidence type="ECO:0008006" key="11">
    <source>
        <dbReference type="Google" id="ProtNLM"/>
    </source>
</evidence>
<keyword evidence="6 8" id="KW-0472">Membrane</keyword>
<comment type="similarity">
    <text evidence="2">Belongs to the EsaA family.</text>
</comment>
<feature type="transmembrane region" description="Helical" evidence="8">
    <location>
        <begin position="905"/>
        <end position="925"/>
    </location>
</feature>
<feature type="transmembrane region" description="Helical" evidence="8">
    <location>
        <begin position="937"/>
        <end position="956"/>
    </location>
</feature>
<evidence type="ECO:0000313" key="9">
    <source>
        <dbReference type="EMBL" id="KRL59363.1"/>
    </source>
</evidence>
<dbReference type="OrthoDB" id="4974788at2"/>
<keyword evidence="4 8" id="KW-0812">Transmembrane</keyword>
<evidence type="ECO:0000256" key="4">
    <source>
        <dbReference type="ARBA" id="ARBA00022692"/>
    </source>
</evidence>
<feature type="transmembrane region" description="Helical" evidence="8">
    <location>
        <begin position="994"/>
        <end position="1016"/>
    </location>
</feature>
<comment type="caution">
    <text evidence="9">The sequence shown here is derived from an EMBL/GenBank/DDBJ whole genome shotgun (WGS) entry which is preliminary data.</text>
</comment>
<evidence type="ECO:0000256" key="5">
    <source>
        <dbReference type="ARBA" id="ARBA00022989"/>
    </source>
</evidence>
<feature type="coiled-coil region" evidence="7">
    <location>
        <begin position="325"/>
        <end position="352"/>
    </location>
</feature>
<evidence type="ECO:0000256" key="6">
    <source>
        <dbReference type="ARBA" id="ARBA00023136"/>
    </source>
</evidence>
<comment type="subcellular location">
    <subcellularLocation>
        <location evidence="1">Cell membrane</location>
        <topology evidence="1">Multi-pass membrane protein</topology>
    </subcellularLocation>
</comment>
<feature type="transmembrane region" description="Helical" evidence="8">
    <location>
        <begin position="968"/>
        <end position="987"/>
    </location>
</feature>
<feature type="transmembrane region" description="Helical" evidence="8">
    <location>
        <begin position="1048"/>
        <end position="1070"/>
    </location>
</feature>
<sequence>MKKFNKISGFLFVLAGILAVSGLLIKVGMNNQHLHQLSNKQASTVHYVLVNEDLGTKYQNKTLNLGKNFINLVNQDHQHSWQVASQNVAEAGFKNGTYDVEIILPQNFSQRLLNLESMNPQKAQITYKVKKGASEKTNRLVQAKIGTIINSFNQKIIKMYFSSVLANLSEAQRNVSGITAGNQTSQTALTNQIQTPFKTLPTSLTEIVTAAQGLNDQNADWQTQQTDFTKATQTMLQANSAAAESTAEDLAKYVMLQNKIGELNLNHANALVAKQSTTDTTVYQDFYQQYNDVRLVNFDQLASQDTAGNQSGLLVNMAEVGQAFSEAQQKRMTDLEAQIAALTQQKAHLELLKTQTETHYFNGKDPSQGAVTDADIRESVKKIMQPVDSPSKLPMADYLNADDIKKQVAGLDGQLPALIEQLLAAKLISQAQHDQLQAEYEIVKRYAETDLGQAMPTSDSKLIWLNTTNPVAPEQTKATVENTVKVMTNKESTITVTATNQQQLALALTTEELAALNQQLAPYQGVATLEGQAIKIRFKTPREASTKIPESIILKLKLPVTWTFNDADNKTAYRTLNYQVVYQDSDAANNQVQKGTLSCFVNDTLKTQALQSDFGAITANFDTLANLSQRLVTIFGTTQQLTPTTFNAWLKQQNAQTKMSDLASPDSVYNKYDYLSQDTIADYYVKQYGQQGHLVWNEVTHLIADLDAVLNNDDGTSLNATLTSMAGTPEVLNEQQQKLTSWYRQSNSALESAYQQWQDNPQLTTSRQQYQEGTHDDISEFYFDDGTGDSLADAFQELNTSTKQEVESTSTGATKIGNLTDQFKTLVKTTTATNADANEVLKNTNQLVSSSAKKQAANRKYAADFNSVLQNTHTGGADNQNVFNFLANPLIKKGASQTTAQNTSAIPYLMTVLSVIMTLLLAISYAKKTTIQNSWRLVGYLTVTSLLASLVVANATFGVSDAYSRSSWSLYTAGVNLISVLVTYFCWRLFPKVAPYLFGILIGGYLMLTPILGINIQTKSVLFWLFKGSPLQNLENGYRQLLTNPLTIAQLLILLLLLAMVSLCVLIVCLKDRKEVQRVQQTLAD</sequence>